<dbReference type="PANTHER" id="PTHR36968">
    <property type="entry name" value="HOMEOBOX-DDT DOMAIN PROTEIN RLT2"/>
    <property type="match status" value="1"/>
</dbReference>
<feature type="non-terminal residue" evidence="7">
    <location>
        <position position="1"/>
    </location>
</feature>
<proteinExistence type="predicted"/>
<feature type="compositionally biased region" description="Low complexity" evidence="4">
    <location>
        <begin position="357"/>
        <end position="394"/>
    </location>
</feature>
<feature type="region of interest" description="Disordered" evidence="4">
    <location>
        <begin position="357"/>
        <end position="411"/>
    </location>
</feature>
<feature type="region of interest" description="Disordered" evidence="4">
    <location>
        <begin position="230"/>
        <end position="255"/>
    </location>
</feature>
<protein>
    <submittedName>
        <fullName evidence="7">Uncharacterized protein</fullName>
    </submittedName>
</protein>
<evidence type="ECO:0000256" key="2">
    <source>
        <dbReference type="ARBA" id="ARBA00023163"/>
    </source>
</evidence>
<dbReference type="GO" id="GO:0006357">
    <property type="term" value="P:regulation of transcription by RNA polymerase II"/>
    <property type="evidence" value="ECO:0007669"/>
    <property type="project" value="InterPro"/>
</dbReference>
<keyword evidence="2" id="KW-0804">Transcription</keyword>
<evidence type="ECO:0000256" key="1">
    <source>
        <dbReference type="ARBA" id="ARBA00004123"/>
    </source>
</evidence>
<gene>
    <name evidence="7" type="ORF">HaLaN_06703</name>
</gene>
<dbReference type="GO" id="GO:0005634">
    <property type="term" value="C:nucleus"/>
    <property type="evidence" value="ECO:0007669"/>
    <property type="project" value="UniProtKB-SubCell"/>
</dbReference>
<feature type="domain" description="HTH HARE-type" evidence="6">
    <location>
        <begin position="274"/>
        <end position="342"/>
    </location>
</feature>
<evidence type="ECO:0000256" key="4">
    <source>
        <dbReference type="SAM" id="MobiDB-lite"/>
    </source>
</evidence>
<dbReference type="PROSITE" id="PS50827">
    <property type="entry name" value="DDT"/>
    <property type="match status" value="1"/>
</dbReference>
<feature type="domain" description="DDT" evidence="5">
    <location>
        <begin position="102"/>
        <end position="163"/>
    </location>
</feature>
<dbReference type="Proteomes" id="UP000485058">
    <property type="component" value="Unassembled WGS sequence"/>
</dbReference>
<accession>A0A699YWM6</accession>
<dbReference type="PROSITE" id="PS51913">
    <property type="entry name" value="HTH_HARE"/>
    <property type="match status" value="1"/>
</dbReference>
<comment type="subcellular location">
    <subcellularLocation>
        <location evidence="1">Nucleus</location>
    </subcellularLocation>
</comment>
<feature type="region of interest" description="Disordered" evidence="4">
    <location>
        <begin position="1"/>
        <end position="32"/>
    </location>
</feature>
<dbReference type="InterPro" id="IPR007759">
    <property type="entry name" value="Asxl_HARE-HTH"/>
</dbReference>
<dbReference type="Pfam" id="PF02791">
    <property type="entry name" value="DDT"/>
    <property type="match status" value="1"/>
</dbReference>
<keyword evidence="8" id="KW-1185">Reference proteome</keyword>
<evidence type="ECO:0000259" key="6">
    <source>
        <dbReference type="PROSITE" id="PS51913"/>
    </source>
</evidence>
<dbReference type="InterPro" id="IPR018501">
    <property type="entry name" value="DDT_dom"/>
</dbReference>
<feature type="non-terminal residue" evidence="7">
    <location>
        <position position="441"/>
    </location>
</feature>
<evidence type="ECO:0000313" key="8">
    <source>
        <dbReference type="Proteomes" id="UP000485058"/>
    </source>
</evidence>
<feature type="compositionally biased region" description="Basic residues" evidence="4">
    <location>
        <begin position="234"/>
        <end position="244"/>
    </location>
</feature>
<sequence length="441" mass="44628">MAGPAGPPDDEELEMEGLVAAQREAAGYPPLSPEQLSCMAQLAAATLENDADAAASASATLAALPDSDLAQGRPLLPPPTPPAFPPASLDLSPAFEGELAAGSLGPDLLMVTAFLHSFAQLVGLRPVPTVDQLAQALHDGDESPLLAAVHIGLLRLMQADMDEAHASGAAQSGAGGPGLMFDRGLVMAAHLVDEAAAWGYDVDVWRAHTNMLTWPEVLRELAVTATIGSGGRKAGQRTRTHVGGKPKLGDAGEDVEELPGGNIRLSLPARLGIGSVKAAAWQVLAEVGPEGLGIATIARRIQEGGLRDLTTSRTPEASVAGALSRDGVFTRVAPATFALSSVIQHHQKLLLQASAAASATPGNGPTPATPCHGAPPAAAPGTGAEAGAGRTSGAAGEGTQGPGGEEEEAGGESWVGALAAGDYGQLGLRERLDALVWLIHL</sequence>
<dbReference type="EMBL" id="BLLF01000385">
    <property type="protein sequence ID" value="GFH11234.1"/>
    <property type="molecule type" value="Genomic_DNA"/>
</dbReference>
<keyword evidence="3" id="KW-0539">Nucleus</keyword>
<dbReference type="Pfam" id="PF05066">
    <property type="entry name" value="HARE-HTH"/>
    <property type="match status" value="1"/>
</dbReference>
<evidence type="ECO:0000313" key="7">
    <source>
        <dbReference type="EMBL" id="GFH11234.1"/>
    </source>
</evidence>
<dbReference type="AlphaFoldDB" id="A0A699YWM6"/>
<dbReference type="SMART" id="SM00571">
    <property type="entry name" value="DDT"/>
    <property type="match status" value="1"/>
</dbReference>
<dbReference type="PANTHER" id="PTHR36968:SF5">
    <property type="entry name" value="HOMEOBOX-DDT DOMAIN PROTEIN RLT2"/>
    <property type="match status" value="1"/>
</dbReference>
<reference evidence="7 8" key="1">
    <citation type="submission" date="2020-02" db="EMBL/GenBank/DDBJ databases">
        <title>Draft genome sequence of Haematococcus lacustris strain NIES-144.</title>
        <authorList>
            <person name="Morimoto D."/>
            <person name="Nakagawa S."/>
            <person name="Yoshida T."/>
            <person name="Sawayama S."/>
        </authorList>
    </citation>
    <scope>NUCLEOTIDE SEQUENCE [LARGE SCALE GENOMIC DNA]</scope>
    <source>
        <strain evidence="7 8">NIES-144</strain>
    </source>
</reference>
<evidence type="ECO:0000256" key="3">
    <source>
        <dbReference type="ARBA" id="ARBA00023242"/>
    </source>
</evidence>
<evidence type="ECO:0000259" key="5">
    <source>
        <dbReference type="PROSITE" id="PS50827"/>
    </source>
</evidence>
<organism evidence="7 8">
    <name type="scientific">Haematococcus lacustris</name>
    <name type="common">Green alga</name>
    <name type="synonym">Haematococcus pluvialis</name>
    <dbReference type="NCBI Taxonomy" id="44745"/>
    <lineage>
        <taxon>Eukaryota</taxon>
        <taxon>Viridiplantae</taxon>
        <taxon>Chlorophyta</taxon>
        <taxon>core chlorophytes</taxon>
        <taxon>Chlorophyceae</taxon>
        <taxon>CS clade</taxon>
        <taxon>Chlamydomonadales</taxon>
        <taxon>Haematococcaceae</taxon>
        <taxon>Haematococcus</taxon>
    </lineage>
</organism>
<name>A0A699YWM6_HAELA</name>
<comment type="caution">
    <text evidence="7">The sequence shown here is derived from an EMBL/GenBank/DDBJ whole genome shotgun (WGS) entry which is preliminary data.</text>
</comment>
<dbReference type="InterPro" id="IPR044977">
    <property type="entry name" value="RLT1-3"/>
</dbReference>